<keyword evidence="3" id="KW-1185">Reference proteome</keyword>
<proteinExistence type="predicted"/>
<dbReference type="RefSeq" id="WP_039810675.1">
    <property type="nucleotide sequence ID" value="NZ_UGRY01000002.1"/>
</dbReference>
<dbReference type="Pfam" id="PF09203">
    <property type="entry name" value="MspA"/>
    <property type="match status" value="1"/>
</dbReference>
<feature type="signal peptide" evidence="1">
    <location>
        <begin position="1"/>
        <end position="26"/>
    </location>
</feature>
<protein>
    <submittedName>
        <fullName evidence="2">MspA</fullName>
    </submittedName>
</protein>
<evidence type="ECO:0000313" key="3">
    <source>
        <dbReference type="Proteomes" id="UP000255467"/>
    </source>
</evidence>
<dbReference type="OrthoDB" id="4540215at2"/>
<evidence type="ECO:0000256" key="1">
    <source>
        <dbReference type="SAM" id="SignalP"/>
    </source>
</evidence>
<name>A0A378YJL8_9NOCA</name>
<keyword evidence="1" id="KW-0732">Signal</keyword>
<feature type="chain" id="PRO_5016607628" evidence="1">
    <location>
        <begin position="27"/>
        <end position="210"/>
    </location>
</feature>
<dbReference type="AlphaFoldDB" id="A0A378YJL8"/>
<dbReference type="EMBL" id="UGRY01000002">
    <property type="protein sequence ID" value="SUA77352.1"/>
    <property type="molecule type" value="Genomic_DNA"/>
</dbReference>
<sequence length="210" mass="21452">MSRFVSIAASAIVAGIGFFAPGSAAADVVVPMPDGYIEGPGVKITSRGERAIVSPSLAVNGAGRSTWVSGNVTAEVQTPDGEVGPNNGPRNFPGTNNSGTHGSSNLTVGYIVGCQVALGSFSGSTSVGISTTPSLSVGFSFPLSPGEVKWVAINNIELIKSGTYDIQYQDVPMEIQGCGGYAQARQVSVVEIIGTDYAKVTLYGQPFSIG</sequence>
<accession>A0A378YJL8</accession>
<dbReference type="STRING" id="1406858.GCA_000710895_05958"/>
<dbReference type="InterPro" id="IPR015286">
    <property type="entry name" value="Porin_fam_mycobact-type"/>
</dbReference>
<reference evidence="2 3" key="1">
    <citation type="submission" date="2018-06" db="EMBL/GenBank/DDBJ databases">
        <authorList>
            <consortium name="Pathogen Informatics"/>
            <person name="Doyle S."/>
        </authorList>
    </citation>
    <scope>NUCLEOTIDE SEQUENCE [LARGE SCALE GENOMIC DNA]</scope>
    <source>
        <strain evidence="2 3">NCTC1934</strain>
    </source>
</reference>
<dbReference type="Proteomes" id="UP000255467">
    <property type="component" value="Unassembled WGS sequence"/>
</dbReference>
<evidence type="ECO:0000313" key="2">
    <source>
        <dbReference type="EMBL" id="SUA77352.1"/>
    </source>
</evidence>
<organism evidence="2 3">
    <name type="scientific">Nocardia otitidiscaviarum</name>
    <dbReference type="NCBI Taxonomy" id="1823"/>
    <lineage>
        <taxon>Bacteria</taxon>
        <taxon>Bacillati</taxon>
        <taxon>Actinomycetota</taxon>
        <taxon>Actinomycetes</taxon>
        <taxon>Mycobacteriales</taxon>
        <taxon>Nocardiaceae</taxon>
        <taxon>Nocardia</taxon>
    </lineage>
</organism>
<gene>
    <name evidence="2" type="ORF">NCTC1934_02980</name>
</gene>